<dbReference type="EMBL" id="LSRX01000179">
    <property type="protein sequence ID" value="OLQ05649.1"/>
    <property type="molecule type" value="Genomic_DNA"/>
</dbReference>
<dbReference type="PANTHER" id="PTHR45588:SF1">
    <property type="entry name" value="WW DOMAIN-CONTAINING PROTEIN"/>
    <property type="match status" value="1"/>
</dbReference>
<feature type="region of interest" description="Disordered" evidence="1">
    <location>
        <begin position="1"/>
        <end position="21"/>
    </location>
</feature>
<dbReference type="OMA" id="MTIAVLH"/>
<evidence type="ECO:0000313" key="3">
    <source>
        <dbReference type="Proteomes" id="UP000186817"/>
    </source>
</evidence>
<dbReference type="SUPFAM" id="SSF48452">
    <property type="entry name" value="TPR-like"/>
    <property type="match status" value="1"/>
</dbReference>
<gene>
    <name evidence="2" type="ORF">AK812_SmicGene11135</name>
</gene>
<feature type="region of interest" description="Disordered" evidence="1">
    <location>
        <begin position="738"/>
        <end position="760"/>
    </location>
</feature>
<dbReference type="OrthoDB" id="414774at2759"/>
<keyword evidence="3" id="KW-1185">Reference proteome</keyword>
<evidence type="ECO:0000256" key="1">
    <source>
        <dbReference type="SAM" id="MobiDB-lite"/>
    </source>
</evidence>
<accession>A0A1Q9EE09</accession>
<reference evidence="2 3" key="1">
    <citation type="submission" date="2016-02" db="EMBL/GenBank/DDBJ databases">
        <title>Genome analysis of coral dinoflagellate symbionts highlights evolutionary adaptations to a symbiotic lifestyle.</title>
        <authorList>
            <person name="Aranda M."/>
            <person name="Li Y."/>
            <person name="Liew Y.J."/>
            <person name="Baumgarten S."/>
            <person name="Simakov O."/>
            <person name="Wilson M."/>
            <person name="Piel J."/>
            <person name="Ashoor H."/>
            <person name="Bougouffa S."/>
            <person name="Bajic V.B."/>
            <person name="Ryu T."/>
            <person name="Ravasi T."/>
            <person name="Bayer T."/>
            <person name="Micklem G."/>
            <person name="Kim H."/>
            <person name="Bhak J."/>
            <person name="Lajeunesse T.C."/>
            <person name="Voolstra C.R."/>
        </authorList>
    </citation>
    <scope>NUCLEOTIDE SEQUENCE [LARGE SCALE GENOMIC DNA]</scope>
    <source>
        <strain evidence="2 3">CCMP2467</strain>
    </source>
</reference>
<dbReference type="Proteomes" id="UP000186817">
    <property type="component" value="Unassembled WGS sequence"/>
</dbReference>
<comment type="caution">
    <text evidence="2">The sequence shown here is derived from an EMBL/GenBank/DDBJ whole genome shotgun (WGS) entry which is preliminary data.</text>
</comment>
<dbReference type="Gene3D" id="1.25.40.10">
    <property type="entry name" value="Tetratricopeptide repeat domain"/>
    <property type="match status" value="1"/>
</dbReference>
<evidence type="ECO:0000313" key="2">
    <source>
        <dbReference type="EMBL" id="OLQ05649.1"/>
    </source>
</evidence>
<dbReference type="PANTHER" id="PTHR45588">
    <property type="entry name" value="TPR DOMAIN-CONTAINING PROTEIN"/>
    <property type="match status" value="1"/>
</dbReference>
<protein>
    <submittedName>
        <fullName evidence="2">Uncharacterized protein</fullName>
    </submittedName>
</protein>
<dbReference type="InterPro" id="IPR011990">
    <property type="entry name" value="TPR-like_helical_dom_sf"/>
</dbReference>
<dbReference type="AlphaFoldDB" id="A0A1Q9EE09"/>
<proteinExistence type="predicted"/>
<organism evidence="2 3">
    <name type="scientific">Symbiodinium microadriaticum</name>
    <name type="common">Dinoflagellate</name>
    <name type="synonym">Zooxanthella microadriatica</name>
    <dbReference type="NCBI Taxonomy" id="2951"/>
    <lineage>
        <taxon>Eukaryota</taxon>
        <taxon>Sar</taxon>
        <taxon>Alveolata</taxon>
        <taxon>Dinophyceae</taxon>
        <taxon>Suessiales</taxon>
        <taxon>Symbiodiniaceae</taxon>
        <taxon>Symbiodinium</taxon>
    </lineage>
</organism>
<sequence>MNGTSKIKPLAQKHSSQSRSRNMNPGFCRWLLLSISWAAAEDASAPMMGLSTAASGTSSPSGSDFNLTTWLQWHPRLGSSHYEITTRNKVAQKLFNIGIMLIYNFDQLNARMVFQEAFRHDELCAMCLWGLAHGFGPTLNAPVKSAAEMGSGLAAARQALRLLNSHELNYTAKEEVLIQSMVSRYPDPPSGNITVQMASNRKYASLLGKLRQEESLQPDADLKVFQAEALMILLCTPDEWHFYESRGDSAPAVARPETLESTKLLQEALIATNQTHAYAQHMLIHSTEMSNNDVHAALPAAHDLLANTAKLQDQHLQHMTSHTYLRAGYYHKALMSNIVAVGTDSTYFKNDWMPYGPGHNSAFLVACALWAGDRAAAYKYVKVVQQVFERVPDQADFPDGSMAWNYPMMVALRFGDFDLVEGLEKAIPAGFASKWIYGGHLLMHYSRAVAEAHLGRLDPAREHLTQLRLLMPTIVAQNTQYGNLSKIANDTASAVLAMAEGQTETALNALAHAVEVEMAMPYSLPPNWLLPTRECYGHALLVAGRAPEAEKVFRAALHGQSFHAEPHCGWALQGLRRSLQAQGGHDDEIKALRREIQAVWKWSDVPLRTPCAQMDIGPMKSLIGHYFAALVEFWLRECPALRSRRVLARQHVDVAEQSNQLKPVDSKDDEDATYVVMWHEGWGKVKGETFDDFELACKRFEAFEGGRFAATLVGDVAKEFSKFWSENYQDLVSVKSAQSSGDPWSLDQASRAVQAPVSRA</sequence>
<name>A0A1Q9EE09_SYMMI</name>